<gene>
    <name evidence="3" type="ORF">BRAFLDRAFT_278045</name>
</gene>
<dbReference type="EMBL" id="GG666456">
    <property type="protein sequence ID" value="EEN69206.1"/>
    <property type="molecule type" value="Genomic_DNA"/>
</dbReference>
<dbReference type="PROSITE" id="PS51340">
    <property type="entry name" value="MOSC"/>
    <property type="match status" value="1"/>
</dbReference>
<protein>
    <recommendedName>
        <fullName evidence="2">MOSC domain-containing protein</fullName>
    </recommendedName>
</protein>
<feature type="transmembrane region" description="Helical" evidence="1">
    <location>
        <begin position="12"/>
        <end position="33"/>
    </location>
</feature>
<dbReference type="GO" id="GO:0030170">
    <property type="term" value="F:pyridoxal phosphate binding"/>
    <property type="evidence" value="ECO:0007669"/>
    <property type="project" value="InterPro"/>
</dbReference>
<dbReference type="PANTHER" id="PTHR14237:SF19">
    <property type="entry name" value="MITOCHONDRIAL AMIDOXIME REDUCING COMPONENT 1"/>
    <property type="match status" value="1"/>
</dbReference>
<dbReference type="InterPro" id="IPR005302">
    <property type="entry name" value="MoCF_Sase_C"/>
</dbReference>
<accession>C3XR88</accession>
<dbReference type="PANTHER" id="PTHR14237">
    <property type="entry name" value="MOLYBDOPTERIN COFACTOR SULFURASE MOSC"/>
    <property type="match status" value="1"/>
</dbReference>
<evidence type="ECO:0000313" key="3">
    <source>
        <dbReference type="EMBL" id="EEN69206.1"/>
    </source>
</evidence>
<feature type="domain" description="MOSC" evidence="2">
    <location>
        <begin position="179"/>
        <end position="328"/>
    </location>
</feature>
<dbReference type="InterPro" id="IPR005303">
    <property type="entry name" value="MOCOS_middle"/>
</dbReference>
<dbReference type="Pfam" id="PF03473">
    <property type="entry name" value="MOSC"/>
    <property type="match status" value="1"/>
</dbReference>
<dbReference type="GO" id="GO:0003824">
    <property type="term" value="F:catalytic activity"/>
    <property type="evidence" value="ECO:0007669"/>
    <property type="project" value="InterPro"/>
</dbReference>
<dbReference type="SUPFAM" id="SSF141673">
    <property type="entry name" value="MOSC N-terminal domain-like"/>
    <property type="match status" value="1"/>
</dbReference>
<keyword evidence="1" id="KW-1133">Transmembrane helix</keyword>
<name>C3XR88_BRAFL</name>
<keyword evidence="1" id="KW-0472">Membrane</keyword>
<reference evidence="3" key="1">
    <citation type="journal article" date="2008" name="Nature">
        <title>The amphioxus genome and the evolution of the chordate karyotype.</title>
        <authorList>
            <consortium name="US DOE Joint Genome Institute (JGI-PGF)"/>
            <person name="Putnam N.H."/>
            <person name="Butts T."/>
            <person name="Ferrier D.E.K."/>
            <person name="Furlong R.F."/>
            <person name="Hellsten U."/>
            <person name="Kawashima T."/>
            <person name="Robinson-Rechavi M."/>
            <person name="Shoguchi E."/>
            <person name="Terry A."/>
            <person name="Yu J.-K."/>
            <person name="Benito-Gutierrez E.L."/>
            <person name="Dubchak I."/>
            <person name="Garcia-Fernandez J."/>
            <person name="Gibson-Brown J.J."/>
            <person name="Grigoriev I.V."/>
            <person name="Horton A.C."/>
            <person name="de Jong P.J."/>
            <person name="Jurka J."/>
            <person name="Kapitonov V.V."/>
            <person name="Kohara Y."/>
            <person name="Kuroki Y."/>
            <person name="Lindquist E."/>
            <person name="Lucas S."/>
            <person name="Osoegawa K."/>
            <person name="Pennacchio L.A."/>
            <person name="Salamov A.A."/>
            <person name="Satou Y."/>
            <person name="Sauka-Spengler T."/>
            <person name="Schmutz J."/>
            <person name="Shin-I T."/>
            <person name="Toyoda A."/>
            <person name="Bronner-Fraser M."/>
            <person name="Fujiyama A."/>
            <person name="Holland L.Z."/>
            <person name="Holland P.W.H."/>
            <person name="Satoh N."/>
            <person name="Rokhsar D.S."/>
        </authorList>
    </citation>
    <scope>NUCLEOTIDE SEQUENCE [LARGE SCALE GENOMIC DNA]</scope>
    <source>
        <strain evidence="3">S238N-H82</strain>
        <tissue evidence="3">Testes</tissue>
    </source>
</reference>
<sequence length="329" mass="36574">MDGLKTALESRQVVVAALATAAVVTTGAAYLTWLRYRRQYVPVGHVSKIYVHPVKSCRGLEVGEAEVTKQGLRLEGVMDRHLLVLDEKDHFVTARTEPSMILITPRCIGDGQVRLEAPGMDPLNVPKPNTDGRVIDVTIWDIEGEAMDCGPEAADWLEKYFGKPGFKLVMSTPGLKKRCPVNHKRYKGIATKNDKVGFQDQTALMLTSEASLDDLNNKLATPVAMRNFRPNIVVAGCEAFQEDDWQYVRIGDAEIRRMLPCDRCLMTTIDPETGMKNCTLEPLKTLRSYRLTEDEKYKAVFGHGPLFGLTCGVEQEGAIHIGDTVYVCT</sequence>
<dbReference type="eggNOG" id="KOG2362">
    <property type="taxonomic scope" value="Eukaryota"/>
</dbReference>
<dbReference type="InParanoid" id="C3XR88"/>
<keyword evidence="1" id="KW-0812">Transmembrane</keyword>
<dbReference type="GO" id="GO:0030151">
    <property type="term" value="F:molybdenum ion binding"/>
    <property type="evidence" value="ECO:0007669"/>
    <property type="project" value="InterPro"/>
</dbReference>
<dbReference type="AlphaFoldDB" id="C3XR88"/>
<organism>
    <name type="scientific">Branchiostoma floridae</name>
    <name type="common">Florida lancelet</name>
    <name type="synonym">Amphioxus</name>
    <dbReference type="NCBI Taxonomy" id="7739"/>
    <lineage>
        <taxon>Eukaryota</taxon>
        <taxon>Metazoa</taxon>
        <taxon>Chordata</taxon>
        <taxon>Cephalochordata</taxon>
        <taxon>Leptocardii</taxon>
        <taxon>Amphioxiformes</taxon>
        <taxon>Branchiostomatidae</taxon>
        <taxon>Branchiostoma</taxon>
    </lineage>
</organism>
<evidence type="ECO:0000256" key="1">
    <source>
        <dbReference type="SAM" id="Phobius"/>
    </source>
</evidence>
<dbReference type="InterPro" id="IPR011037">
    <property type="entry name" value="Pyrv_Knase-like_insert_dom_sf"/>
</dbReference>
<proteinExistence type="predicted"/>
<dbReference type="STRING" id="7739.C3XR88"/>
<dbReference type="FunCoup" id="C3XR88">
    <property type="interactions" value="43"/>
</dbReference>
<dbReference type="SUPFAM" id="SSF50800">
    <property type="entry name" value="PK beta-barrel domain-like"/>
    <property type="match status" value="1"/>
</dbReference>
<dbReference type="Pfam" id="PF03476">
    <property type="entry name" value="MOSC_N"/>
    <property type="match status" value="1"/>
</dbReference>
<evidence type="ECO:0000259" key="2">
    <source>
        <dbReference type="PROSITE" id="PS51340"/>
    </source>
</evidence>